<gene>
    <name evidence="2" type="ORF">SO96G07_000003</name>
</gene>
<reference evidence="2" key="1">
    <citation type="submission" date="2018-04" db="EMBL/GenBank/DDBJ databases">
        <title>Comparative Analysis of Homologous Sequences of Saccharum officinarum and Saccharum spontaneum Reveals Independent Polyploidization Events.</title>
        <authorList>
            <person name="Sharma A."/>
            <person name="Song J."/>
            <person name="Lin Q."/>
            <person name="Singh R."/>
            <person name="Ramos N."/>
            <person name="Wang K."/>
            <person name="Zhang J."/>
            <person name="Ming R."/>
            <person name="Yu Q."/>
        </authorList>
    </citation>
    <scope>NUCLEOTIDE SEQUENCE</scope>
</reference>
<accession>A0A678T4L6</accession>
<dbReference type="InterPro" id="IPR044684">
    <property type="entry name" value="STR17/STR18/HARC1-like"/>
</dbReference>
<dbReference type="PROSITE" id="PS50206">
    <property type="entry name" value="RHODANESE_3"/>
    <property type="match status" value="1"/>
</dbReference>
<evidence type="ECO:0000313" key="2">
    <source>
        <dbReference type="EMBL" id="AWA45092.1"/>
    </source>
</evidence>
<dbReference type="PANTHER" id="PTHR44542">
    <property type="entry name" value="THIOSULFATE SULFURTRANSFERASE 18"/>
    <property type="match status" value="1"/>
</dbReference>
<dbReference type="AlphaFoldDB" id="A0A678T4L6"/>
<proteinExistence type="predicted"/>
<dbReference type="SUPFAM" id="SSF52821">
    <property type="entry name" value="Rhodanese/Cell cycle control phosphatase"/>
    <property type="match status" value="1"/>
</dbReference>
<dbReference type="PANTHER" id="PTHR44542:SF12">
    <property type="entry name" value="THIOSULFATE SULFURTRANSFERASE 18"/>
    <property type="match status" value="1"/>
</dbReference>
<organism evidence="2">
    <name type="scientific">Saccharum officinarum</name>
    <name type="common">Sugarcane</name>
    <dbReference type="NCBI Taxonomy" id="4547"/>
    <lineage>
        <taxon>Eukaryota</taxon>
        <taxon>Viridiplantae</taxon>
        <taxon>Streptophyta</taxon>
        <taxon>Embryophyta</taxon>
        <taxon>Tracheophyta</taxon>
        <taxon>Spermatophyta</taxon>
        <taxon>Magnoliopsida</taxon>
        <taxon>Liliopsida</taxon>
        <taxon>Poales</taxon>
        <taxon>Poaceae</taxon>
        <taxon>PACMAD clade</taxon>
        <taxon>Panicoideae</taxon>
        <taxon>Andropogonodae</taxon>
        <taxon>Andropogoneae</taxon>
        <taxon>Saccharinae</taxon>
        <taxon>Saccharum</taxon>
        <taxon>Saccharum officinarum species complex</taxon>
    </lineage>
</organism>
<evidence type="ECO:0000259" key="1">
    <source>
        <dbReference type="PROSITE" id="PS50206"/>
    </source>
</evidence>
<feature type="domain" description="Rhodanese" evidence="1">
    <location>
        <begin position="75"/>
        <end position="157"/>
    </location>
</feature>
<dbReference type="InterPro" id="IPR036873">
    <property type="entry name" value="Rhodanese-like_dom_sf"/>
</dbReference>
<name>A0A678T4L6_SACOF</name>
<sequence length="164" mass="17924">MPVQLPTSALHLGQTLVVSSYRYRPSRPARMTMRPAILLTICTLSALLLVAHGSEKPSAAPVVAVGVAAASDLIRSGGHRYLDVRTEEEFRNGHVEDSVNVPYLFFTSQGKEKNPQFIAQVAADFDKEDNIVVGFRNVKNIEGGYTAWVENGLAVKKSQAQDEL</sequence>
<dbReference type="InterPro" id="IPR001763">
    <property type="entry name" value="Rhodanese-like_dom"/>
</dbReference>
<dbReference type="CDD" id="cd00158">
    <property type="entry name" value="RHOD"/>
    <property type="match status" value="1"/>
</dbReference>
<dbReference type="SMART" id="SM00450">
    <property type="entry name" value="RHOD"/>
    <property type="match status" value="1"/>
</dbReference>
<dbReference type="Gene3D" id="3.40.250.10">
    <property type="entry name" value="Rhodanese-like domain"/>
    <property type="match status" value="1"/>
</dbReference>
<dbReference type="EMBL" id="MH182570">
    <property type="protein sequence ID" value="AWA45092.1"/>
    <property type="molecule type" value="Genomic_DNA"/>
</dbReference>
<dbReference type="GO" id="GO:0003824">
    <property type="term" value="F:catalytic activity"/>
    <property type="evidence" value="ECO:0007669"/>
    <property type="project" value="InterPro"/>
</dbReference>
<dbReference type="Pfam" id="PF00581">
    <property type="entry name" value="Rhodanese"/>
    <property type="match status" value="1"/>
</dbReference>
<protein>
    <recommendedName>
        <fullName evidence="1">Rhodanese domain-containing protein</fullName>
    </recommendedName>
</protein>